<gene>
    <name evidence="10" type="ORF">ACFO0U_03380</name>
</gene>
<protein>
    <recommendedName>
        <fullName evidence="7">L-carnitine dehydrogenase</fullName>
        <shortName evidence="7">CDH</shortName>
        <shortName evidence="7">L-CDH</shortName>
        <ecNumber evidence="7">1.1.1.108</ecNumber>
    </recommendedName>
</protein>
<evidence type="ECO:0000313" key="11">
    <source>
        <dbReference type="Proteomes" id="UP001596030"/>
    </source>
</evidence>
<comment type="pathway">
    <text evidence="2 7">Amine and polyamine metabolism; carnitine metabolism.</text>
</comment>
<feature type="domain" description="3-hydroxyacyl-CoA dehydrogenase C-terminal" evidence="8">
    <location>
        <begin position="199"/>
        <end position="280"/>
    </location>
</feature>
<sequence length="333" mass="35726">MSQQTAEQSSAEQNVAPARVAVIGTGVIGNGWIVRALAAGCEVVAFDPAPGAEATTRAFVARVWDSVATMGLADTADPAKLRFAASPAEAVEGAELIQENVPERLEIKHSVLAELDAHAPAGVVIGSSTSGIKPSELQTACTRDPGRVIVAHPFNPVYLLPLVELVGGEHTAPVVTQRARAQYAALGMRPLVVRREIEGHVADRLMEALWREALHLVNDGVATTEEIDAAVVYGCGLRWSLMGTFLTFHLAGGEGGMRHMLHQFGPALKLPWTKLEAPELTDELIEKVADGCEHQAAGRSVAELETRRDEFLTELLALTRKYWPEAEGLEGRI</sequence>
<organism evidence="10 11">
    <name type="scientific">Chromohalobacter sarecensis</name>
    <dbReference type="NCBI Taxonomy" id="245294"/>
    <lineage>
        <taxon>Bacteria</taxon>
        <taxon>Pseudomonadati</taxon>
        <taxon>Pseudomonadota</taxon>
        <taxon>Gammaproteobacteria</taxon>
        <taxon>Oceanospirillales</taxon>
        <taxon>Halomonadaceae</taxon>
        <taxon>Chromohalobacter</taxon>
    </lineage>
</organism>
<dbReference type="Pfam" id="PF02737">
    <property type="entry name" value="3HCDH_N"/>
    <property type="match status" value="1"/>
</dbReference>
<feature type="domain" description="3-hydroxyacyl-CoA dehydrogenase NAD binding" evidence="9">
    <location>
        <begin position="20"/>
        <end position="195"/>
    </location>
</feature>
<reference evidence="11" key="1">
    <citation type="journal article" date="2019" name="Int. J. Syst. Evol. Microbiol.">
        <title>The Global Catalogue of Microorganisms (GCM) 10K type strain sequencing project: providing services to taxonomists for standard genome sequencing and annotation.</title>
        <authorList>
            <consortium name="The Broad Institute Genomics Platform"/>
            <consortium name="The Broad Institute Genome Sequencing Center for Infectious Disease"/>
            <person name="Wu L."/>
            <person name="Ma J."/>
        </authorList>
    </citation>
    <scope>NUCLEOTIDE SEQUENCE [LARGE SCALE GENOMIC DNA]</scope>
    <source>
        <strain evidence="11">CGMCC 1.12121</strain>
    </source>
</reference>
<feature type="binding site" evidence="7">
    <location>
        <begin position="24"/>
        <end position="29"/>
    </location>
    <ligand>
        <name>NAD(+)</name>
        <dbReference type="ChEBI" id="CHEBI:57540"/>
    </ligand>
</feature>
<comment type="function">
    <text evidence="7">Catalyzes the NAD(+)-dependent oxidation of L-carnitine to 3-dehydrocarnitine.</text>
</comment>
<dbReference type="SUPFAM" id="SSF51735">
    <property type="entry name" value="NAD(P)-binding Rossmann-fold domains"/>
    <property type="match status" value="1"/>
</dbReference>
<evidence type="ECO:0000259" key="8">
    <source>
        <dbReference type="Pfam" id="PF00725"/>
    </source>
</evidence>
<evidence type="ECO:0000256" key="3">
    <source>
        <dbReference type="ARBA" id="ARBA00011738"/>
    </source>
</evidence>
<evidence type="ECO:0000259" key="9">
    <source>
        <dbReference type="Pfam" id="PF02737"/>
    </source>
</evidence>
<dbReference type="InterPro" id="IPR026578">
    <property type="entry name" value="L-carnitine_dehydrogenase"/>
</dbReference>
<dbReference type="HAMAP" id="MF_02129">
    <property type="entry name" value="L_carnitine_dehydrog"/>
    <property type="match status" value="1"/>
</dbReference>
<dbReference type="Gene3D" id="1.10.1040.10">
    <property type="entry name" value="N-(1-d-carboxylethyl)-l-norvaline Dehydrogenase, domain 2"/>
    <property type="match status" value="1"/>
</dbReference>
<dbReference type="EMBL" id="JBHSEU010000006">
    <property type="protein sequence ID" value="MFC4537829.1"/>
    <property type="molecule type" value="Genomic_DNA"/>
</dbReference>
<dbReference type="SUPFAM" id="SSF48179">
    <property type="entry name" value="6-phosphogluconate dehydrogenase C-terminal domain-like"/>
    <property type="match status" value="1"/>
</dbReference>
<dbReference type="InterPro" id="IPR006108">
    <property type="entry name" value="3HC_DH_C"/>
</dbReference>
<dbReference type="InterPro" id="IPR013328">
    <property type="entry name" value="6PGD_dom2"/>
</dbReference>
<evidence type="ECO:0000256" key="4">
    <source>
        <dbReference type="ARBA" id="ARBA00022490"/>
    </source>
</evidence>
<dbReference type="InterPro" id="IPR036291">
    <property type="entry name" value="NAD(P)-bd_dom_sf"/>
</dbReference>
<dbReference type="RefSeq" id="WP_246972316.1">
    <property type="nucleotide sequence ID" value="NZ_JAKGAN010000004.1"/>
</dbReference>
<accession>A0ABV9CZB3</accession>
<keyword evidence="4 7" id="KW-0963">Cytoplasm</keyword>
<dbReference type="Pfam" id="PF00725">
    <property type="entry name" value="3HCDH"/>
    <property type="match status" value="1"/>
</dbReference>
<dbReference type="InterPro" id="IPR008927">
    <property type="entry name" value="6-PGluconate_DH-like_C_sf"/>
</dbReference>
<comment type="subcellular location">
    <subcellularLocation>
        <location evidence="1 7">Cytoplasm</location>
    </subcellularLocation>
</comment>
<comment type="subunit">
    <text evidence="3 7">Homodimer.</text>
</comment>
<dbReference type="PANTHER" id="PTHR48075">
    <property type="entry name" value="3-HYDROXYACYL-COA DEHYDROGENASE FAMILY PROTEIN"/>
    <property type="match status" value="1"/>
</dbReference>
<keyword evidence="6 7" id="KW-0520">NAD</keyword>
<evidence type="ECO:0000313" key="10">
    <source>
        <dbReference type="EMBL" id="MFC4537829.1"/>
    </source>
</evidence>
<evidence type="ECO:0000256" key="5">
    <source>
        <dbReference type="ARBA" id="ARBA00023002"/>
    </source>
</evidence>
<dbReference type="Proteomes" id="UP001596030">
    <property type="component" value="Unassembled WGS sequence"/>
</dbReference>
<comment type="similarity">
    <text evidence="7">Belongs to the 3-hydroxyacyl-CoA dehydrogenase family. L-carnitine dehydrogenase subfamily.</text>
</comment>
<evidence type="ECO:0000256" key="6">
    <source>
        <dbReference type="ARBA" id="ARBA00023027"/>
    </source>
</evidence>
<proteinExistence type="inferred from homology"/>
<evidence type="ECO:0000256" key="2">
    <source>
        <dbReference type="ARBA" id="ARBA00004855"/>
    </source>
</evidence>
<comment type="caution">
    <text evidence="10">The sequence shown here is derived from an EMBL/GenBank/DDBJ whole genome shotgun (WGS) entry which is preliminary data.</text>
</comment>
<dbReference type="PANTHER" id="PTHR48075:SF5">
    <property type="entry name" value="3-HYDROXYBUTYRYL-COA DEHYDROGENASE"/>
    <property type="match status" value="1"/>
</dbReference>
<dbReference type="InterPro" id="IPR006176">
    <property type="entry name" value="3-OHacyl-CoA_DH_NAD-bd"/>
</dbReference>
<keyword evidence="5 7" id="KW-0560">Oxidoreductase</keyword>
<name>A0ABV9CZB3_9GAMM</name>
<evidence type="ECO:0000256" key="7">
    <source>
        <dbReference type="HAMAP-Rule" id="MF_02129"/>
    </source>
</evidence>
<evidence type="ECO:0000256" key="1">
    <source>
        <dbReference type="ARBA" id="ARBA00004496"/>
    </source>
</evidence>
<dbReference type="EC" id="1.1.1.108" evidence="7"/>
<keyword evidence="11" id="KW-1185">Reference proteome</keyword>
<dbReference type="Gene3D" id="3.40.50.720">
    <property type="entry name" value="NAD(P)-binding Rossmann-like Domain"/>
    <property type="match status" value="1"/>
</dbReference>
<comment type="catalytic activity">
    <reaction evidence="7">
        <text>carnitine + NAD(+) = 3-dehydrocarnitine + NADH + H(+)</text>
        <dbReference type="Rhea" id="RHEA:19265"/>
        <dbReference type="ChEBI" id="CHEBI:15378"/>
        <dbReference type="ChEBI" id="CHEBI:17126"/>
        <dbReference type="ChEBI" id="CHEBI:57540"/>
        <dbReference type="ChEBI" id="CHEBI:57885"/>
        <dbReference type="ChEBI" id="CHEBI:57945"/>
        <dbReference type="EC" id="1.1.1.108"/>
    </reaction>
</comment>